<comment type="caution">
    <text evidence="2">The sequence shown here is derived from an EMBL/GenBank/DDBJ whole genome shotgun (WGS) entry which is preliminary data.</text>
</comment>
<reference evidence="3" key="1">
    <citation type="journal article" date="2019" name="Int. J. Syst. Evol. Microbiol.">
        <title>The Global Catalogue of Microorganisms (GCM) 10K type strain sequencing project: providing services to taxonomists for standard genome sequencing and annotation.</title>
        <authorList>
            <consortium name="The Broad Institute Genomics Platform"/>
            <consortium name="The Broad Institute Genome Sequencing Center for Infectious Disease"/>
            <person name="Wu L."/>
            <person name="Ma J."/>
        </authorList>
    </citation>
    <scope>NUCLEOTIDE SEQUENCE [LARGE SCALE GENOMIC DNA]</scope>
    <source>
        <strain evidence="3">CCUG 30340</strain>
    </source>
</reference>
<evidence type="ECO:0000313" key="3">
    <source>
        <dbReference type="Proteomes" id="UP001595886"/>
    </source>
</evidence>
<evidence type="ECO:0008006" key="4">
    <source>
        <dbReference type="Google" id="ProtNLM"/>
    </source>
</evidence>
<feature type="region of interest" description="Disordered" evidence="1">
    <location>
        <begin position="34"/>
        <end position="62"/>
    </location>
</feature>
<dbReference type="RefSeq" id="WP_380022606.1">
    <property type="nucleotide sequence ID" value="NZ_JBHSHD010000016.1"/>
</dbReference>
<sequence length="211" mass="21513">MKRTVLALLTTLIAASLISGCGFLRKRTERKNNEYKTAVEERPLEVPPGLDMPSTTGALTIPAAGGAAPAAATSSSAETPPAAGETAVAAAAGSGVALGGDGLSVSDTVESTWSRVGLAMERSGAATILNRDEAGRTYTVQTTGQTTVRPGWFKRAVTLGMASTKKTAQVQLTVRVSAEGVGSKVGVEGANDEASRDAARALLAALRERLS</sequence>
<dbReference type="PROSITE" id="PS51257">
    <property type="entry name" value="PROKAR_LIPOPROTEIN"/>
    <property type="match status" value="1"/>
</dbReference>
<gene>
    <name evidence="2" type="ORF">ACFO6Q_18530</name>
</gene>
<dbReference type="InterPro" id="IPR042268">
    <property type="entry name" value="BamC_C"/>
</dbReference>
<dbReference type="Gene3D" id="3.30.310.170">
    <property type="entry name" value="Outer membrane protein assembly factor BamC"/>
    <property type="match status" value="1"/>
</dbReference>
<organism evidence="2 3">
    <name type="scientific">Dokdonella ginsengisoli</name>
    <dbReference type="NCBI Taxonomy" id="363846"/>
    <lineage>
        <taxon>Bacteria</taxon>
        <taxon>Pseudomonadati</taxon>
        <taxon>Pseudomonadota</taxon>
        <taxon>Gammaproteobacteria</taxon>
        <taxon>Lysobacterales</taxon>
        <taxon>Rhodanobacteraceae</taxon>
        <taxon>Dokdonella</taxon>
    </lineage>
</organism>
<feature type="compositionally biased region" description="Basic and acidic residues" evidence="1">
    <location>
        <begin position="34"/>
        <end position="44"/>
    </location>
</feature>
<name>A0ABV9R3G4_9GAMM</name>
<dbReference type="EMBL" id="JBHSHD010000016">
    <property type="protein sequence ID" value="MFC4822327.1"/>
    <property type="molecule type" value="Genomic_DNA"/>
</dbReference>
<protein>
    <recommendedName>
        <fullName evidence="4">Outer membrane protein assembly factor BamC</fullName>
    </recommendedName>
</protein>
<evidence type="ECO:0000256" key="1">
    <source>
        <dbReference type="SAM" id="MobiDB-lite"/>
    </source>
</evidence>
<evidence type="ECO:0000313" key="2">
    <source>
        <dbReference type="EMBL" id="MFC4822327.1"/>
    </source>
</evidence>
<keyword evidence="3" id="KW-1185">Reference proteome</keyword>
<dbReference type="Proteomes" id="UP001595886">
    <property type="component" value="Unassembled WGS sequence"/>
</dbReference>
<proteinExistence type="predicted"/>
<accession>A0ABV9R3G4</accession>